<evidence type="ECO:0000256" key="10">
    <source>
        <dbReference type="SAM" id="SignalP"/>
    </source>
</evidence>
<dbReference type="InterPro" id="IPR002110">
    <property type="entry name" value="Ankyrin_rpt"/>
</dbReference>
<dbReference type="InterPro" id="IPR036770">
    <property type="entry name" value="Ankyrin_rpt-contain_sf"/>
</dbReference>
<evidence type="ECO:0000256" key="6">
    <source>
        <dbReference type="ARBA" id="ARBA00023180"/>
    </source>
</evidence>
<feature type="repeat" description="ANK" evidence="8">
    <location>
        <begin position="340"/>
        <end position="372"/>
    </location>
</feature>
<organism evidence="11">
    <name type="scientific">Spongospora subterranea</name>
    <dbReference type="NCBI Taxonomy" id="70186"/>
    <lineage>
        <taxon>Eukaryota</taxon>
        <taxon>Sar</taxon>
        <taxon>Rhizaria</taxon>
        <taxon>Endomyxa</taxon>
        <taxon>Phytomyxea</taxon>
        <taxon>Plasmodiophorida</taxon>
        <taxon>Plasmodiophoridae</taxon>
        <taxon>Spongospora</taxon>
    </lineage>
</organism>
<evidence type="ECO:0000256" key="8">
    <source>
        <dbReference type="PROSITE-ProRule" id="PRU00023"/>
    </source>
</evidence>
<feature type="compositionally biased region" description="Basic and acidic residues" evidence="9">
    <location>
        <begin position="431"/>
        <end position="447"/>
    </location>
</feature>
<dbReference type="PANTHER" id="PTHR47143">
    <property type="entry name" value="TRANSIENT RECEPTOR POTENTIAL CATION CHANNEL PROTEIN PAINLESS"/>
    <property type="match status" value="1"/>
</dbReference>
<keyword evidence="3" id="KW-0677">Repeat</keyword>
<dbReference type="SUPFAM" id="SSF48403">
    <property type="entry name" value="Ankyrin repeat"/>
    <property type="match status" value="1"/>
</dbReference>
<dbReference type="AlphaFoldDB" id="A0A0H5R5H7"/>
<evidence type="ECO:0000256" key="5">
    <source>
        <dbReference type="ARBA" id="ARBA00023065"/>
    </source>
</evidence>
<accession>A0A0H5R5H7</accession>
<evidence type="ECO:0000256" key="1">
    <source>
        <dbReference type="ARBA" id="ARBA00022448"/>
    </source>
</evidence>
<reference evidence="11" key="1">
    <citation type="submission" date="2015-04" db="EMBL/GenBank/DDBJ databases">
        <title>The genome sequence of the plant pathogenic Rhizarian Plasmodiophora brassicae reveals insights in its biotrophic life cycle and the origin of chitin synthesis.</title>
        <authorList>
            <person name="Schwelm A."/>
            <person name="Fogelqvist J."/>
            <person name="Knaust A."/>
            <person name="Julke S."/>
            <person name="Lilja T."/>
            <person name="Dhandapani V."/>
            <person name="Bonilla-Rosso G."/>
            <person name="Karlsson M."/>
            <person name="Shevchenko A."/>
            <person name="Choi S.R."/>
            <person name="Kim H.G."/>
            <person name="Park J.Y."/>
            <person name="Lim Y.P."/>
            <person name="Ludwig-Muller J."/>
            <person name="Dixelius C."/>
        </authorList>
    </citation>
    <scope>NUCLEOTIDE SEQUENCE</scope>
    <source>
        <tissue evidence="11">Potato root galls</tissue>
    </source>
</reference>
<keyword evidence="4 8" id="KW-0040">ANK repeat</keyword>
<protein>
    <submittedName>
        <fullName evidence="11">Uncharacterized protein</fullName>
    </submittedName>
</protein>
<keyword evidence="7" id="KW-0407">Ion channel</keyword>
<keyword evidence="5" id="KW-0406">Ion transport</keyword>
<keyword evidence="2" id="KW-0716">Sensory transduction</keyword>
<keyword evidence="1" id="KW-0813">Transport</keyword>
<feature type="repeat" description="ANK" evidence="8">
    <location>
        <begin position="145"/>
        <end position="177"/>
    </location>
</feature>
<dbReference type="GO" id="GO:1902495">
    <property type="term" value="C:transmembrane transporter complex"/>
    <property type="evidence" value="ECO:0007669"/>
    <property type="project" value="TreeGrafter"/>
</dbReference>
<evidence type="ECO:0000256" key="4">
    <source>
        <dbReference type="ARBA" id="ARBA00023043"/>
    </source>
</evidence>
<feature type="signal peptide" evidence="10">
    <location>
        <begin position="1"/>
        <end position="20"/>
    </location>
</feature>
<dbReference type="PROSITE" id="PS50297">
    <property type="entry name" value="ANK_REP_REGION"/>
    <property type="match status" value="2"/>
</dbReference>
<sequence length="485" mass="53408">MATVGTVLTLMMACFTMCSAGTRSKEDETPPSVIDNNESTNTECNKLLSKRSCSVDDDNQECLEDDLQEENEADFQDQHCDLYVEAIADANPGPSRDYHAGYLQAYHIPVKDGEPNDYFHLLLQHPNVLSMLKEKKRNLDRKDIFNQTALHIAVMNGMRTAVRLMVEQGADIYAKNGFGSTPLHLAIWKNIEDIVEKILTFKHMNDDGYFQCDDTALHLAIATTGTSNMLELLLEQDIGTQNFGASKIDTWANVAVGYWNPNYGYAGGFKIKNISTPLHHSVVRCQEDSSKALIRNGANAMAQDPNGDTPLHVAVQVNCIRLVEEFINENYHLLNAQNYKGSSAMHQAASLGLNDVVKLLITAGADVEILDWEGRTPLDCAKNAENGEVIATILEVLSEKRNVEQPLIESTAIAPNEDDVLADPSEPASETQERRQQPIEKESKLDASTRLSAGSVQKSPENTGPRISVVSVLMGLPFALVAAMM</sequence>
<evidence type="ECO:0000313" key="11">
    <source>
        <dbReference type="EMBL" id="CRZ09415.1"/>
    </source>
</evidence>
<dbReference type="GO" id="GO:0022857">
    <property type="term" value="F:transmembrane transporter activity"/>
    <property type="evidence" value="ECO:0007669"/>
    <property type="project" value="TreeGrafter"/>
</dbReference>
<dbReference type="InterPro" id="IPR052076">
    <property type="entry name" value="TRP_cation_channel"/>
</dbReference>
<evidence type="ECO:0000256" key="9">
    <source>
        <dbReference type="SAM" id="MobiDB-lite"/>
    </source>
</evidence>
<dbReference type="SMART" id="SM00248">
    <property type="entry name" value="ANK"/>
    <property type="match status" value="7"/>
</dbReference>
<evidence type="ECO:0000256" key="2">
    <source>
        <dbReference type="ARBA" id="ARBA00022606"/>
    </source>
</evidence>
<dbReference type="GO" id="GO:0034220">
    <property type="term" value="P:monoatomic ion transmembrane transport"/>
    <property type="evidence" value="ECO:0007669"/>
    <property type="project" value="UniProtKB-KW"/>
</dbReference>
<feature type="region of interest" description="Disordered" evidence="9">
    <location>
        <begin position="413"/>
        <end position="464"/>
    </location>
</feature>
<proteinExistence type="predicted"/>
<dbReference type="Pfam" id="PF12796">
    <property type="entry name" value="Ank_2"/>
    <property type="match status" value="2"/>
</dbReference>
<dbReference type="PRINTS" id="PR01415">
    <property type="entry name" value="ANKYRIN"/>
</dbReference>
<feature type="chain" id="PRO_5005223893" evidence="10">
    <location>
        <begin position="21"/>
        <end position="485"/>
    </location>
</feature>
<feature type="compositionally biased region" description="Polar residues" evidence="9">
    <location>
        <begin position="449"/>
        <end position="462"/>
    </location>
</feature>
<keyword evidence="10" id="KW-0732">Signal</keyword>
<dbReference type="Gene3D" id="1.25.40.20">
    <property type="entry name" value="Ankyrin repeat-containing domain"/>
    <property type="match status" value="2"/>
</dbReference>
<evidence type="ECO:0000256" key="7">
    <source>
        <dbReference type="ARBA" id="ARBA00023303"/>
    </source>
</evidence>
<dbReference type="EMBL" id="HACM01008973">
    <property type="protein sequence ID" value="CRZ09415.1"/>
    <property type="molecule type" value="Transcribed_RNA"/>
</dbReference>
<dbReference type="PROSITE" id="PS50088">
    <property type="entry name" value="ANK_REPEAT"/>
    <property type="match status" value="2"/>
</dbReference>
<evidence type="ECO:0000256" key="3">
    <source>
        <dbReference type="ARBA" id="ARBA00022737"/>
    </source>
</evidence>
<name>A0A0H5R5H7_9EUKA</name>
<keyword evidence="6" id="KW-0325">Glycoprotein</keyword>
<dbReference type="PANTHER" id="PTHR47143:SF1">
    <property type="entry name" value="ION_TRANS DOMAIN-CONTAINING PROTEIN"/>
    <property type="match status" value="1"/>
</dbReference>